<keyword evidence="2" id="KW-1185">Reference proteome</keyword>
<comment type="caution">
    <text evidence="1">The sequence shown here is derived from an EMBL/GenBank/DDBJ whole genome shotgun (WGS) entry which is preliminary data.</text>
</comment>
<proteinExistence type="predicted"/>
<evidence type="ECO:0000313" key="2">
    <source>
        <dbReference type="Proteomes" id="UP001596548"/>
    </source>
</evidence>
<gene>
    <name evidence="1" type="ORF">ACFQS1_19250</name>
</gene>
<dbReference type="RefSeq" id="WP_378970076.1">
    <property type="nucleotide sequence ID" value="NZ_JBHTBJ010000013.1"/>
</dbReference>
<sequence>MALIELDLTTQPDPAPGSLPPAHRYRIPGLLLAAVLLLALGGASTGAPTLWRHLGAVPPPVGAETQHRLIGDRVYTVASTGGELITTAWRLDSPPRRLWTARFPARLTGPDEVTYRGVEVRQSGDVVLLSDGPATTVVDAATGAVRWRSPVGVIPLAGGRIGITQTPLFRPGTVYDQASGEPGLLYFSASGEPHVEPPVRTEIRGVDLRTGRTLWTGAAGGSINVFAAPGDAAAALVLASDRLERIDGDTGAIARALRMPKIGDSGPAGGSLADGLLLVRYGDYAFDGHEVAYDPGTLAKRWQRSVPEVLLDPPDCDGLLCAGPRSALDVLDPATGRAAWRAPAGVDLGEHDGYVLEKNPDTGAPLRLADRDTGTTRIDLAGWDGALTGHPDRPLVLRRSLDGGKSAFGVVLAGRDRVQLLGESAGPVSGCTSDRHYVMCRGNEGLEVWAYTP</sequence>
<dbReference type="InterPro" id="IPR015943">
    <property type="entry name" value="WD40/YVTN_repeat-like_dom_sf"/>
</dbReference>
<dbReference type="Proteomes" id="UP001596548">
    <property type="component" value="Unassembled WGS sequence"/>
</dbReference>
<dbReference type="Gene3D" id="2.130.10.10">
    <property type="entry name" value="YVTN repeat-like/Quinoprotein amine dehydrogenase"/>
    <property type="match status" value="1"/>
</dbReference>
<name>A0ABW2HVD8_9ACTN</name>
<protein>
    <submittedName>
        <fullName evidence="1">PQQ-binding-like beta-propeller repeat protein</fullName>
    </submittedName>
</protein>
<dbReference type="InterPro" id="IPR011047">
    <property type="entry name" value="Quinoprotein_ADH-like_sf"/>
</dbReference>
<organism evidence="1 2">
    <name type="scientific">Paractinoplanes rhizophilus</name>
    <dbReference type="NCBI Taxonomy" id="1416877"/>
    <lineage>
        <taxon>Bacteria</taxon>
        <taxon>Bacillati</taxon>
        <taxon>Actinomycetota</taxon>
        <taxon>Actinomycetes</taxon>
        <taxon>Micromonosporales</taxon>
        <taxon>Micromonosporaceae</taxon>
        <taxon>Paractinoplanes</taxon>
    </lineage>
</organism>
<evidence type="ECO:0000313" key="1">
    <source>
        <dbReference type="EMBL" id="MFC7276133.1"/>
    </source>
</evidence>
<dbReference type="SUPFAM" id="SSF50998">
    <property type="entry name" value="Quinoprotein alcohol dehydrogenase-like"/>
    <property type="match status" value="1"/>
</dbReference>
<reference evidence="2" key="1">
    <citation type="journal article" date="2019" name="Int. J. Syst. Evol. Microbiol.">
        <title>The Global Catalogue of Microorganisms (GCM) 10K type strain sequencing project: providing services to taxonomists for standard genome sequencing and annotation.</title>
        <authorList>
            <consortium name="The Broad Institute Genomics Platform"/>
            <consortium name="The Broad Institute Genome Sequencing Center for Infectious Disease"/>
            <person name="Wu L."/>
            <person name="Ma J."/>
        </authorList>
    </citation>
    <scope>NUCLEOTIDE SEQUENCE [LARGE SCALE GENOMIC DNA]</scope>
    <source>
        <strain evidence="2">XZYJT-10</strain>
    </source>
</reference>
<accession>A0ABW2HVD8</accession>
<dbReference type="EMBL" id="JBHTBJ010000013">
    <property type="protein sequence ID" value="MFC7276133.1"/>
    <property type="molecule type" value="Genomic_DNA"/>
</dbReference>